<proteinExistence type="predicted"/>
<name>A0A327NNF6_9BACT</name>
<reference evidence="1 2" key="1">
    <citation type="submission" date="2018-06" db="EMBL/GenBank/DDBJ databases">
        <title>Spirosoma sp. HMF3257 Genome sequencing and assembly.</title>
        <authorList>
            <person name="Kang H."/>
            <person name="Cha I."/>
            <person name="Kim H."/>
            <person name="Kang J."/>
            <person name="Joh K."/>
        </authorList>
    </citation>
    <scope>NUCLEOTIDE SEQUENCE [LARGE SCALE GENOMIC DNA]</scope>
    <source>
        <strain evidence="1 2">HMF3257</strain>
    </source>
</reference>
<protein>
    <submittedName>
        <fullName evidence="1">Uncharacterized protein</fullName>
    </submittedName>
</protein>
<gene>
    <name evidence="1" type="ORF">HMF3257_27455</name>
</gene>
<dbReference type="AlphaFoldDB" id="A0A327NNF6"/>
<accession>A0A327NNF6</accession>
<dbReference type="Proteomes" id="UP000249016">
    <property type="component" value="Unassembled WGS sequence"/>
</dbReference>
<sequence>MLRKTSVFDEISTFIAGMNPEKVINFRPSPAHQQRLDFLLDKQKESPLPDEEKNEIEQYLMINRIVGLAKARAIQMLQSGVGLSRSLPKRK</sequence>
<evidence type="ECO:0000313" key="2">
    <source>
        <dbReference type="Proteomes" id="UP000249016"/>
    </source>
</evidence>
<comment type="caution">
    <text evidence="1">The sequence shown here is derived from an EMBL/GenBank/DDBJ whole genome shotgun (WGS) entry which is preliminary data.</text>
</comment>
<dbReference type="EMBL" id="QLII01000001">
    <property type="protein sequence ID" value="RAI76981.1"/>
    <property type="molecule type" value="Genomic_DNA"/>
</dbReference>
<organism evidence="1 2">
    <name type="scientific">Spirosoma telluris</name>
    <dbReference type="NCBI Taxonomy" id="2183553"/>
    <lineage>
        <taxon>Bacteria</taxon>
        <taxon>Pseudomonadati</taxon>
        <taxon>Bacteroidota</taxon>
        <taxon>Cytophagia</taxon>
        <taxon>Cytophagales</taxon>
        <taxon>Cytophagaceae</taxon>
        <taxon>Spirosoma</taxon>
    </lineage>
</organism>
<keyword evidence="2" id="KW-1185">Reference proteome</keyword>
<evidence type="ECO:0000313" key="1">
    <source>
        <dbReference type="EMBL" id="RAI76981.1"/>
    </source>
</evidence>